<keyword evidence="6 8" id="KW-0472">Membrane</keyword>
<evidence type="ECO:0000313" key="9">
    <source>
        <dbReference type="EMBL" id="MFD1049289.1"/>
    </source>
</evidence>
<evidence type="ECO:0000256" key="2">
    <source>
        <dbReference type="ARBA" id="ARBA00022475"/>
    </source>
</evidence>
<gene>
    <name evidence="9" type="ORF">ACFQ1S_28995</name>
</gene>
<dbReference type="GO" id="GO:0016757">
    <property type="term" value="F:glycosyltransferase activity"/>
    <property type="evidence" value="ECO:0007669"/>
    <property type="project" value="UniProtKB-KW"/>
</dbReference>
<feature type="non-terminal residue" evidence="9">
    <location>
        <position position="153"/>
    </location>
</feature>
<protein>
    <submittedName>
        <fullName evidence="9">Glycosyltransferase family 87 protein</fullName>
        <ecNumber evidence="9">2.4.-.-</ecNumber>
    </submittedName>
</protein>
<sequence>MRALLWVGTALAVAVEVWFLVAYGCANYDRVVFPDISWHPDLETFHRSAVALLHGDSVYDTGAKLVNLNPPVWTVVFAPFGLLSPMVAYWVFGVVTTVLFVGCMVLVARELGVAKWAVIVPLLVSSPFMGTFGLGQVYAVLLTGLTGYWLATR</sequence>
<dbReference type="Proteomes" id="UP001597045">
    <property type="component" value="Unassembled WGS sequence"/>
</dbReference>
<evidence type="ECO:0000256" key="1">
    <source>
        <dbReference type="ARBA" id="ARBA00004651"/>
    </source>
</evidence>
<feature type="transmembrane region" description="Helical" evidence="8">
    <location>
        <begin position="87"/>
        <end position="107"/>
    </location>
</feature>
<keyword evidence="9" id="KW-0328">Glycosyltransferase</keyword>
<keyword evidence="2" id="KW-1003">Cell membrane</keyword>
<evidence type="ECO:0000256" key="5">
    <source>
        <dbReference type="ARBA" id="ARBA00022989"/>
    </source>
</evidence>
<dbReference type="InterPro" id="IPR018584">
    <property type="entry name" value="GT87"/>
</dbReference>
<keyword evidence="10" id="KW-1185">Reference proteome</keyword>
<name>A0ABW3MI78_9PSEU</name>
<dbReference type="EC" id="2.4.-.-" evidence="9"/>
<proteinExistence type="inferred from homology"/>
<accession>A0ABW3MI78</accession>
<comment type="similarity">
    <text evidence="7">Belongs to the glycosyltransferase 87 family.</text>
</comment>
<comment type="caution">
    <text evidence="9">The sequence shown here is derived from an EMBL/GenBank/DDBJ whole genome shotgun (WGS) entry which is preliminary data.</text>
</comment>
<feature type="transmembrane region" description="Helical" evidence="8">
    <location>
        <begin position="128"/>
        <end position="151"/>
    </location>
</feature>
<comment type="subcellular location">
    <subcellularLocation>
        <location evidence="1">Cell membrane</location>
        <topology evidence="1">Multi-pass membrane protein</topology>
    </subcellularLocation>
</comment>
<dbReference type="Pfam" id="PF09594">
    <property type="entry name" value="GT87"/>
    <property type="match status" value="1"/>
</dbReference>
<evidence type="ECO:0000256" key="6">
    <source>
        <dbReference type="ARBA" id="ARBA00023136"/>
    </source>
</evidence>
<keyword evidence="5 8" id="KW-1133">Transmembrane helix</keyword>
<dbReference type="EMBL" id="JBHTIS010002086">
    <property type="protein sequence ID" value="MFD1049289.1"/>
    <property type="molecule type" value="Genomic_DNA"/>
</dbReference>
<keyword evidence="3 9" id="KW-0808">Transferase</keyword>
<evidence type="ECO:0000256" key="3">
    <source>
        <dbReference type="ARBA" id="ARBA00022679"/>
    </source>
</evidence>
<evidence type="ECO:0000256" key="7">
    <source>
        <dbReference type="ARBA" id="ARBA00024033"/>
    </source>
</evidence>
<evidence type="ECO:0000256" key="8">
    <source>
        <dbReference type="SAM" id="Phobius"/>
    </source>
</evidence>
<reference evidence="10" key="1">
    <citation type="journal article" date="2019" name="Int. J. Syst. Evol. Microbiol.">
        <title>The Global Catalogue of Microorganisms (GCM) 10K type strain sequencing project: providing services to taxonomists for standard genome sequencing and annotation.</title>
        <authorList>
            <consortium name="The Broad Institute Genomics Platform"/>
            <consortium name="The Broad Institute Genome Sequencing Center for Infectious Disease"/>
            <person name="Wu L."/>
            <person name="Ma J."/>
        </authorList>
    </citation>
    <scope>NUCLEOTIDE SEQUENCE [LARGE SCALE GENOMIC DNA]</scope>
    <source>
        <strain evidence="10">JCM 31486</strain>
    </source>
</reference>
<keyword evidence="4 8" id="KW-0812">Transmembrane</keyword>
<organism evidence="9 10">
    <name type="scientific">Kibdelosporangium lantanae</name>
    <dbReference type="NCBI Taxonomy" id="1497396"/>
    <lineage>
        <taxon>Bacteria</taxon>
        <taxon>Bacillati</taxon>
        <taxon>Actinomycetota</taxon>
        <taxon>Actinomycetes</taxon>
        <taxon>Pseudonocardiales</taxon>
        <taxon>Pseudonocardiaceae</taxon>
        <taxon>Kibdelosporangium</taxon>
    </lineage>
</organism>
<evidence type="ECO:0000313" key="10">
    <source>
        <dbReference type="Proteomes" id="UP001597045"/>
    </source>
</evidence>
<evidence type="ECO:0000256" key="4">
    <source>
        <dbReference type="ARBA" id="ARBA00022692"/>
    </source>
</evidence>